<protein>
    <submittedName>
        <fullName evidence="3">P-loop containing nucleoside triphosphate hydrolase</fullName>
    </submittedName>
</protein>
<dbReference type="AlphaFoldDB" id="A0A2P5EB89"/>
<gene>
    <name evidence="3" type="ORF">TorRG33x02_213500</name>
</gene>
<comment type="caution">
    <text evidence="3">The sequence shown here is derived from an EMBL/GenBank/DDBJ whole genome shotgun (WGS) entry which is preliminary data.</text>
</comment>
<evidence type="ECO:0000256" key="1">
    <source>
        <dbReference type="ARBA" id="ARBA00022741"/>
    </source>
</evidence>
<dbReference type="GO" id="GO:0005524">
    <property type="term" value="F:ATP binding"/>
    <property type="evidence" value="ECO:0007669"/>
    <property type="project" value="UniProtKB-KW"/>
</dbReference>
<dbReference type="GO" id="GO:0016020">
    <property type="term" value="C:membrane"/>
    <property type="evidence" value="ECO:0007669"/>
    <property type="project" value="TreeGrafter"/>
</dbReference>
<keyword evidence="1" id="KW-0547">Nucleotide-binding</keyword>
<dbReference type="InterPro" id="IPR027417">
    <property type="entry name" value="P-loop_NTPase"/>
</dbReference>
<evidence type="ECO:0000313" key="4">
    <source>
        <dbReference type="Proteomes" id="UP000237000"/>
    </source>
</evidence>
<reference evidence="4" key="1">
    <citation type="submission" date="2016-06" db="EMBL/GenBank/DDBJ databases">
        <title>Parallel loss of symbiosis genes in relatives of nitrogen-fixing non-legume Parasponia.</title>
        <authorList>
            <person name="Van Velzen R."/>
            <person name="Holmer R."/>
            <person name="Bu F."/>
            <person name="Rutten L."/>
            <person name="Van Zeijl A."/>
            <person name="Liu W."/>
            <person name="Santuari L."/>
            <person name="Cao Q."/>
            <person name="Sharma T."/>
            <person name="Shen D."/>
            <person name="Roswanjaya Y."/>
            <person name="Wardhani T."/>
            <person name="Kalhor M.S."/>
            <person name="Jansen J."/>
            <person name="Van den Hoogen J."/>
            <person name="Gungor B."/>
            <person name="Hartog M."/>
            <person name="Hontelez J."/>
            <person name="Verver J."/>
            <person name="Yang W.-C."/>
            <person name="Schijlen E."/>
            <person name="Repin R."/>
            <person name="Schilthuizen M."/>
            <person name="Schranz E."/>
            <person name="Heidstra R."/>
            <person name="Miyata K."/>
            <person name="Fedorova E."/>
            <person name="Kohlen W."/>
            <person name="Bisseling T."/>
            <person name="Smit S."/>
            <person name="Geurts R."/>
        </authorList>
    </citation>
    <scope>NUCLEOTIDE SEQUENCE [LARGE SCALE GENOMIC DNA]</scope>
    <source>
        <strain evidence="4">cv. RG33-2</strain>
    </source>
</reference>
<keyword evidence="2" id="KW-0067">ATP-binding</keyword>
<dbReference type="STRING" id="63057.A0A2P5EB89"/>
<dbReference type="InParanoid" id="A0A2P5EB89"/>
<dbReference type="OrthoDB" id="6500128at2759"/>
<dbReference type="SUPFAM" id="SSF52540">
    <property type="entry name" value="P-loop containing nucleoside triphosphate hydrolases"/>
    <property type="match status" value="1"/>
</dbReference>
<dbReference type="GO" id="GO:0016787">
    <property type="term" value="F:hydrolase activity"/>
    <property type="evidence" value="ECO:0007669"/>
    <property type="project" value="UniProtKB-KW"/>
</dbReference>
<keyword evidence="4" id="KW-1185">Reference proteome</keyword>
<sequence length="133" mass="14628">MTCNFIGNKKIGVVGRTGSGNSTLIQAILRVLELSGGQNPVDEVNIVTFHFRLNKFRLPDIVGQDQRLLEAPATDDVIQETIRAEPNGCTVITVAHRIPTIINNDLVLVLDDGKLRNSAKKLRAFWSIDSNCC</sequence>
<dbReference type="InterPro" id="IPR050173">
    <property type="entry name" value="ABC_transporter_C-like"/>
</dbReference>
<dbReference type="Proteomes" id="UP000237000">
    <property type="component" value="Unassembled WGS sequence"/>
</dbReference>
<dbReference type="PANTHER" id="PTHR24223">
    <property type="entry name" value="ATP-BINDING CASSETTE SUB-FAMILY C"/>
    <property type="match status" value="1"/>
</dbReference>
<evidence type="ECO:0000256" key="2">
    <source>
        <dbReference type="ARBA" id="ARBA00022840"/>
    </source>
</evidence>
<name>A0A2P5EB89_TREOI</name>
<dbReference type="GO" id="GO:0042626">
    <property type="term" value="F:ATPase-coupled transmembrane transporter activity"/>
    <property type="evidence" value="ECO:0007669"/>
    <property type="project" value="TreeGrafter"/>
</dbReference>
<dbReference type="Gene3D" id="3.40.50.300">
    <property type="entry name" value="P-loop containing nucleotide triphosphate hydrolases"/>
    <property type="match status" value="2"/>
</dbReference>
<organism evidence="3 4">
    <name type="scientific">Trema orientale</name>
    <name type="common">Charcoal tree</name>
    <name type="synonym">Celtis orientalis</name>
    <dbReference type="NCBI Taxonomy" id="63057"/>
    <lineage>
        <taxon>Eukaryota</taxon>
        <taxon>Viridiplantae</taxon>
        <taxon>Streptophyta</taxon>
        <taxon>Embryophyta</taxon>
        <taxon>Tracheophyta</taxon>
        <taxon>Spermatophyta</taxon>
        <taxon>Magnoliopsida</taxon>
        <taxon>eudicotyledons</taxon>
        <taxon>Gunneridae</taxon>
        <taxon>Pentapetalae</taxon>
        <taxon>rosids</taxon>
        <taxon>fabids</taxon>
        <taxon>Rosales</taxon>
        <taxon>Cannabaceae</taxon>
        <taxon>Trema</taxon>
    </lineage>
</organism>
<evidence type="ECO:0000313" key="3">
    <source>
        <dbReference type="EMBL" id="PON82776.1"/>
    </source>
</evidence>
<keyword evidence="3" id="KW-0378">Hydrolase</keyword>
<accession>A0A2P5EB89</accession>
<dbReference type="PANTHER" id="PTHR24223:SF189">
    <property type="entry name" value="ABC TRANSPORTER C FAMILY MEMBER 5"/>
    <property type="match status" value="1"/>
</dbReference>
<dbReference type="EMBL" id="JXTC01000188">
    <property type="protein sequence ID" value="PON82776.1"/>
    <property type="molecule type" value="Genomic_DNA"/>
</dbReference>
<proteinExistence type="predicted"/>